<evidence type="ECO:0000313" key="2">
    <source>
        <dbReference type="Proteomes" id="UP000018149"/>
    </source>
</evidence>
<dbReference type="HOGENOM" id="CLU_193830_0_0_5"/>
<reference evidence="1 2" key="1">
    <citation type="submission" date="2015-01" db="EMBL/GenBank/DDBJ databases">
        <title>Draft genome sequence of Rickettsia monacensis strain IrR/Munich.</title>
        <authorList>
            <person name="Felsheim R.F."/>
            <person name="Johnson S.L."/>
            <person name="Kurtti T.J."/>
            <person name="Munderloh U.G."/>
        </authorList>
    </citation>
    <scope>NUCLEOTIDE SEQUENCE [LARGE SCALE GENOMIC DNA]</scope>
    <source>
        <strain evidence="1 2">IrR/Munich</strain>
    </source>
</reference>
<dbReference type="Proteomes" id="UP000018149">
    <property type="component" value="Chromosome I"/>
</dbReference>
<protein>
    <recommendedName>
        <fullName evidence="3">Transposase</fullName>
    </recommendedName>
</protein>
<dbReference type="EMBL" id="LN794217">
    <property type="protein sequence ID" value="CEO16894.1"/>
    <property type="molecule type" value="Genomic_DNA"/>
</dbReference>
<evidence type="ECO:0008006" key="3">
    <source>
        <dbReference type="Google" id="ProtNLM"/>
    </source>
</evidence>
<evidence type="ECO:0000313" key="1">
    <source>
        <dbReference type="EMBL" id="CEO16894.1"/>
    </source>
</evidence>
<dbReference type="KEGG" id="rmc:RMONA_02440"/>
<gene>
    <name evidence="1" type="ORF">RMONA_02440</name>
</gene>
<dbReference type="STRING" id="109232.RMONA_02440"/>
<sequence>MWLRHDLESFKKRLKALETKVANDGIVLSDNQLAVLEKVKNQREASGEIETMHPGYLGSQDTYYVGNIKGIGRIYQQTFVDTY</sequence>
<organism evidence="1 2">
    <name type="scientific">Rickettsia monacensis</name>
    <dbReference type="NCBI Taxonomy" id="109232"/>
    <lineage>
        <taxon>Bacteria</taxon>
        <taxon>Pseudomonadati</taxon>
        <taxon>Pseudomonadota</taxon>
        <taxon>Alphaproteobacteria</taxon>
        <taxon>Rickettsiales</taxon>
        <taxon>Rickettsiaceae</taxon>
        <taxon>Rickettsieae</taxon>
        <taxon>Rickettsia</taxon>
        <taxon>spotted fever group</taxon>
    </lineage>
</organism>
<dbReference type="AlphaFoldDB" id="A0A0B7J3M7"/>
<keyword evidence="2" id="KW-1185">Reference proteome</keyword>
<accession>A0A0B7J3M7</accession>
<name>A0A0B7J3M7_9RICK</name>
<proteinExistence type="predicted"/>